<dbReference type="InterPro" id="IPR057264">
    <property type="entry name" value="Ribosomal_uL24_C"/>
</dbReference>
<dbReference type="Pfam" id="PF00467">
    <property type="entry name" value="KOW"/>
    <property type="match status" value="1"/>
</dbReference>
<dbReference type="SMART" id="SM00739">
    <property type="entry name" value="KOW"/>
    <property type="match status" value="1"/>
</dbReference>
<evidence type="ECO:0000256" key="1">
    <source>
        <dbReference type="ARBA" id="ARBA00010618"/>
    </source>
</evidence>
<dbReference type="GO" id="GO:0003735">
    <property type="term" value="F:structural constituent of ribosome"/>
    <property type="evidence" value="ECO:0007669"/>
    <property type="project" value="InterPro"/>
</dbReference>
<dbReference type="InterPro" id="IPR005825">
    <property type="entry name" value="Ribosomal_uL24_CS"/>
</dbReference>
<dbReference type="EMBL" id="JANBUH010000686">
    <property type="protein sequence ID" value="KAJ2749855.1"/>
    <property type="molecule type" value="Genomic_DNA"/>
</dbReference>
<dbReference type="InterPro" id="IPR041988">
    <property type="entry name" value="Ribosomal_uL24_KOW"/>
</dbReference>
<evidence type="ECO:0000259" key="6">
    <source>
        <dbReference type="SMART" id="SM00739"/>
    </source>
</evidence>
<dbReference type="PANTHER" id="PTHR12903">
    <property type="entry name" value="MITOCHONDRIAL RIBOSOMAL PROTEIN L24"/>
    <property type="match status" value="1"/>
</dbReference>
<dbReference type="OrthoDB" id="359154at2759"/>
<dbReference type="InterPro" id="IPR008991">
    <property type="entry name" value="Translation_prot_SH3-like_sf"/>
</dbReference>
<feature type="region of interest" description="Disordered" evidence="5">
    <location>
        <begin position="1"/>
        <end position="20"/>
    </location>
</feature>
<evidence type="ECO:0000256" key="3">
    <source>
        <dbReference type="ARBA" id="ARBA00023274"/>
    </source>
</evidence>
<evidence type="ECO:0000256" key="2">
    <source>
        <dbReference type="ARBA" id="ARBA00022980"/>
    </source>
</evidence>
<dbReference type="Gene3D" id="2.30.30.30">
    <property type="match status" value="1"/>
</dbReference>
<evidence type="ECO:0000256" key="4">
    <source>
        <dbReference type="RuleBase" id="RU003477"/>
    </source>
</evidence>
<evidence type="ECO:0000313" key="7">
    <source>
        <dbReference type="EMBL" id="KAJ2749855.1"/>
    </source>
</evidence>
<keyword evidence="8" id="KW-1185">Reference proteome</keyword>
<dbReference type="NCBIfam" id="TIGR01079">
    <property type="entry name" value="rplX_bact"/>
    <property type="match status" value="1"/>
</dbReference>
<dbReference type="Pfam" id="PF17136">
    <property type="entry name" value="ribosomal_L24"/>
    <property type="match status" value="1"/>
</dbReference>
<dbReference type="GO" id="GO:0005840">
    <property type="term" value="C:ribosome"/>
    <property type="evidence" value="ECO:0007669"/>
    <property type="project" value="UniProtKB-KW"/>
</dbReference>
<dbReference type="GO" id="GO:0006412">
    <property type="term" value="P:translation"/>
    <property type="evidence" value="ECO:0007669"/>
    <property type="project" value="InterPro"/>
</dbReference>
<dbReference type="CDD" id="cd06089">
    <property type="entry name" value="KOW_RPL26"/>
    <property type="match status" value="1"/>
</dbReference>
<comment type="caution">
    <text evidence="7">The sequence shown here is derived from an EMBL/GenBank/DDBJ whole genome shotgun (WGS) entry which is preliminary data.</text>
</comment>
<dbReference type="GO" id="GO:1990904">
    <property type="term" value="C:ribonucleoprotein complex"/>
    <property type="evidence" value="ECO:0007669"/>
    <property type="project" value="UniProtKB-KW"/>
</dbReference>
<dbReference type="InterPro" id="IPR014722">
    <property type="entry name" value="Rib_uL2_dom2"/>
</dbReference>
<dbReference type="HAMAP" id="MF_01326_B">
    <property type="entry name" value="Ribosomal_uL24_B"/>
    <property type="match status" value="1"/>
</dbReference>
<feature type="domain" description="KOW" evidence="6">
    <location>
        <begin position="32"/>
        <end position="59"/>
    </location>
</feature>
<sequence length="190" mass="21373">MRFHRSILKATSTRAMPRDKSLPKALRLKKWNIIKGDKVMVMTGKDRGQSGVVSEVARKTNRLYVRGLNLATKNVPKSKDSQTGKIQKEMPIHVSNVALVDPSTNQPTKIRLGTFVDPDTGARETRRYAIGTGTYIPKVVDLSYRKGWKDGAFDTDPDVVNKVSFNTVPGIPPFPDDVMREIVNRYKKVF</sequence>
<dbReference type="Proteomes" id="UP001140011">
    <property type="component" value="Unassembled WGS sequence"/>
</dbReference>
<reference evidence="7" key="1">
    <citation type="submission" date="2022-07" db="EMBL/GenBank/DDBJ databases">
        <title>Phylogenomic reconstructions and comparative analyses of Kickxellomycotina fungi.</title>
        <authorList>
            <person name="Reynolds N.K."/>
            <person name="Stajich J.E."/>
            <person name="Barry K."/>
            <person name="Grigoriev I.V."/>
            <person name="Crous P."/>
            <person name="Smith M.E."/>
        </authorList>
    </citation>
    <scope>NUCLEOTIDE SEQUENCE</scope>
    <source>
        <strain evidence="7">BCRC 34297</strain>
    </source>
</reference>
<dbReference type="InterPro" id="IPR005824">
    <property type="entry name" value="KOW"/>
</dbReference>
<dbReference type="InterPro" id="IPR003256">
    <property type="entry name" value="Ribosomal_uL24"/>
</dbReference>
<organism evidence="7 8">
    <name type="scientific">Coemansia pectinata</name>
    <dbReference type="NCBI Taxonomy" id="1052879"/>
    <lineage>
        <taxon>Eukaryota</taxon>
        <taxon>Fungi</taxon>
        <taxon>Fungi incertae sedis</taxon>
        <taxon>Zoopagomycota</taxon>
        <taxon>Kickxellomycotina</taxon>
        <taxon>Kickxellomycetes</taxon>
        <taxon>Kickxellales</taxon>
        <taxon>Kickxellaceae</taxon>
        <taxon>Coemansia</taxon>
    </lineage>
</organism>
<comment type="similarity">
    <text evidence="1 4">Belongs to the universal ribosomal protein uL24 family.</text>
</comment>
<proteinExistence type="inferred from homology"/>
<evidence type="ECO:0000313" key="8">
    <source>
        <dbReference type="Proteomes" id="UP001140011"/>
    </source>
</evidence>
<evidence type="ECO:0000256" key="5">
    <source>
        <dbReference type="SAM" id="MobiDB-lite"/>
    </source>
</evidence>
<accession>A0A9W8GQ77</accession>
<gene>
    <name evidence="7" type="ORF">GGI19_005438</name>
</gene>
<dbReference type="SUPFAM" id="SSF50104">
    <property type="entry name" value="Translation proteins SH3-like domain"/>
    <property type="match status" value="1"/>
</dbReference>
<keyword evidence="3 4" id="KW-0687">Ribonucleoprotein</keyword>
<name>A0A9W8GQ77_9FUNG</name>
<keyword evidence="2 4" id="KW-0689">Ribosomal protein</keyword>
<protein>
    <recommendedName>
        <fullName evidence="6">KOW domain-containing protein</fullName>
    </recommendedName>
</protein>
<dbReference type="PROSITE" id="PS01108">
    <property type="entry name" value="RIBOSOMAL_L24"/>
    <property type="match status" value="1"/>
</dbReference>
<dbReference type="AlphaFoldDB" id="A0A9W8GQ77"/>
<dbReference type="GO" id="GO:0003723">
    <property type="term" value="F:RNA binding"/>
    <property type="evidence" value="ECO:0007669"/>
    <property type="project" value="InterPro"/>
</dbReference>